<dbReference type="EMBL" id="VSSQ01019272">
    <property type="protein sequence ID" value="MPM63195.1"/>
    <property type="molecule type" value="Genomic_DNA"/>
</dbReference>
<dbReference type="Pfam" id="PF17170">
    <property type="entry name" value="DUF5128"/>
    <property type="match status" value="1"/>
</dbReference>
<sequence length="392" mass="46085">MNRNVFYLVIISFCLLHGCKGKPGRDASGEGITVKLDFQKDLKSIHDIGLIKDVEVINLDCDEVIIGEIDKVIRFDTIIYLMDKSQNRSIYLFNLEGDFVNVISNYGNGPEEYVQLTDMFIDPGDSTLNIVSRVDNKLFKYDMRGEKLLAIKKTPKSFTSMMKTDNGYMAYVANWIQDPEEPYNVWLMNENLEIREHFFEIDKIGESRSPSAGSVFSNYRDMYYYITPMDYHIYSVTDGQVEVKYSFDLGSLQWPDVSKAEMRNDDKRRELVNKYVHRFYNFQKTENHLIVKFLYKNQYVLGVYNKKEKETNIVKLTHNEGKYFFPFGNIIGFDEGTIYTTIEASDMKRIWDGKDEYNNYEEKYPDQIDNLRKKFKIIREDGNPFLVMYSIN</sequence>
<evidence type="ECO:0000313" key="1">
    <source>
        <dbReference type="EMBL" id="MPM63195.1"/>
    </source>
</evidence>
<dbReference type="SUPFAM" id="SSF50969">
    <property type="entry name" value="YVTN repeat-like/Quinoprotein amine dehydrogenase"/>
    <property type="match status" value="1"/>
</dbReference>
<name>A0A645BCM0_9ZZZZ</name>
<evidence type="ECO:0008006" key="2">
    <source>
        <dbReference type="Google" id="ProtNLM"/>
    </source>
</evidence>
<accession>A0A645BCM0</accession>
<protein>
    <recommendedName>
        <fullName evidence="2">6-bladed beta-propeller</fullName>
    </recommendedName>
</protein>
<reference evidence="1" key="1">
    <citation type="submission" date="2019-08" db="EMBL/GenBank/DDBJ databases">
        <authorList>
            <person name="Kucharzyk K."/>
            <person name="Murdoch R.W."/>
            <person name="Higgins S."/>
            <person name="Loffler F."/>
        </authorList>
    </citation>
    <scope>NUCLEOTIDE SEQUENCE</scope>
</reference>
<gene>
    <name evidence="1" type="ORF">SDC9_110075</name>
</gene>
<dbReference type="InterPro" id="IPR011044">
    <property type="entry name" value="Quino_amine_DH_bsu"/>
</dbReference>
<organism evidence="1">
    <name type="scientific">bioreactor metagenome</name>
    <dbReference type="NCBI Taxonomy" id="1076179"/>
    <lineage>
        <taxon>unclassified sequences</taxon>
        <taxon>metagenomes</taxon>
        <taxon>ecological metagenomes</taxon>
    </lineage>
</organism>
<comment type="caution">
    <text evidence="1">The sequence shown here is derived from an EMBL/GenBank/DDBJ whole genome shotgun (WGS) entry which is preliminary data.</text>
</comment>
<dbReference type="AlphaFoldDB" id="A0A645BCM0"/>
<proteinExistence type="predicted"/>